<dbReference type="InterPro" id="IPR020579">
    <property type="entry name" value="Exonuc_VII_lsu_C"/>
</dbReference>
<dbReference type="EMBL" id="JANDHW010000001">
    <property type="protein sequence ID" value="MCP9610764.1"/>
    <property type="molecule type" value="Genomic_DNA"/>
</dbReference>
<keyword evidence="2 5" id="KW-0540">Nuclease</keyword>
<comment type="subcellular location">
    <subcellularLocation>
        <location evidence="5">Cytoplasm</location>
    </subcellularLocation>
</comment>
<dbReference type="Pfam" id="PF13742">
    <property type="entry name" value="tRNA_anti_2"/>
    <property type="match status" value="1"/>
</dbReference>
<comment type="catalytic activity">
    <reaction evidence="5">
        <text>Exonucleolytic cleavage in either 5'- to 3'- or 3'- to 5'-direction to yield nucleoside 5'-phosphates.</text>
        <dbReference type="EC" id="3.1.11.6"/>
    </reaction>
</comment>
<organism evidence="8 9">
    <name type="scientific">Coprobacter tertius</name>
    <dbReference type="NCBI Taxonomy" id="2944915"/>
    <lineage>
        <taxon>Bacteria</taxon>
        <taxon>Pseudomonadati</taxon>
        <taxon>Bacteroidota</taxon>
        <taxon>Bacteroidia</taxon>
        <taxon>Bacteroidales</taxon>
        <taxon>Barnesiellaceae</taxon>
        <taxon>Coprobacter</taxon>
    </lineage>
</organism>
<dbReference type="InterPro" id="IPR003753">
    <property type="entry name" value="Exonuc_VII_L"/>
</dbReference>
<dbReference type="CDD" id="cd04489">
    <property type="entry name" value="ExoVII_LU_OBF"/>
    <property type="match status" value="1"/>
</dbReference>
<evidence type="ECO:0000313" key="8">
    <source>
        <dbReference type="EMBL" id="MCP9610764.1"/>
    </source>
</evidence>
<comment type="similarity">
    <text evidence="5">Belongs to the XseA family.</text>
</comment>
<accession>A0ABT1MFD5</accession>
<proteinExistence type="inferred from homology"/>
<dbReference type="InterPro" id="IPR025824">
    <property type="entry name" value="OB-fold_nuc-bd_dom"/>
</dbReference>
<evidence type="ECO:0000256" key="1">
    <source>
        <dbReference type="ARBA" id="ARBA00022490"/>
    </source>
</evidence>
<protein>
    <recommendedName>
        <fullName evidence="5">Exodeoxyribonuclease 7 large subunit</fullName>
        <ecNumber evidence="5">3.1.11.6</ecNumber>
    </recommendedName>
</protein>
<keyword evidence="3 5" id="KW-0378">Hydrolase</keyword>
<keyword evidence="1" id="KW-0963">Cytoplasm</keyword>
<dbReference type="RefSeq" id="WP_255025345.1">
    <property type="nucleotide sequence ID" value="NZ_JANDHW010000001.1"/>
</dbReference>
<reference evidence="8 9" key="1">
    <citation type="submission" date="2022-07" db="EMBL/GenBank/DDBJ databases">
        <title>Fecal culturing of patients with breast cancer.</title>
        <authorList>
            <person name="Teng N.M.Y."/>
            <person name="Kiu R."/>
            <person name="Evans R."/>
            <person name="Baker D.J."/>
            <person name="Zenner C."/>
            <person name="Robinson S.D."/>
            <person name="Hall L.J."/>
        </authorList>
    </citation>
    <scope>NUCLEOTIDE SEQUENCE [LARGE SCALE GENOMIC DNA]</scope>
    <source>
        <strain evidence="8 9">LH1063</strain>
    </source>
</reference>
<keyword evidence="4 5" id="KW-0269">Exonuclease</keyword>
<dbReference type="Pfam" id="PF02601">
    <property type="entry name" value="Exonuc_VII_L"/>
    <property type="match status" value="1"/>
</dbReference>
<evidence type="ECO:0000256" key="2">
    <source>
        <dbReference type="ARBA" id="ARBA00022722"/>
    </source>
</evidence>
<dbReference type="NCBIfam" id="TIGR00237">
    <property type="entry name" value="xseA"/>
    <property type="match status" value="1"/>
</dbReference>
<evidence type="ECO:0000313" key="9">
    <source>
        <dbReference type="Proteomes" id="UP001205603"/>
    </source>
</evidence>
<evidence type="ECO:0000256" key="4">
    <source>
        <dbReference type="ARBA" id="ARBA00022839"/>
    </source>
</evidence>
<name>A0ABT1MFD5_9BACT</name>
<dbReference type="Proteomes" id="UP001205603">
    <property type="component" value="Unassembled WGS sequence"/>
</dbReference>
<dbReference type="GO" id="GO:0008855">
    <property type="term" value="F:exodeoxyribonuclease VII activity"/>
    <property type="evidence" value="ECO:0007669"/>
    <property type="project" value="UniProtKB-EC"/>
</dbReference>
<keyword evidence="9" id="KW-1185">Reference proteome</keyword>
<evidence type="ECO:0000259" key="7">
    <source>
        <dbReference type="Pfam" id="PF13742"/>
    </source>
</evidence>
<dbReference type="EC" id="3.1.11.6" evidence="5"/>
<dbReference type="PANTHER" id="PTHR30008">
    <property type="entry name" value="EXODEOXYRIBONUCLEASE 7 LARGE SUBUNIT"/>
    <property type="match status" value="1"/>
</dbReference>
<comment type="caution">
    <text evidence="8">The sequence shown here is derived from an EMBL/GenBank/DDBJ whole genome shotgun (WGS) entry which is preliminary data.</text>
</comment>
<dbReference type="PANTHER" id="PTHR30008:SF0">
    <property type="entry name" value="EXODEOXYRIBONUCLEASE 7 LARGE SUBUNIT"/>
    <property type="match status" value="1"/>
</dbReference>
<evidence type="ECO:0000256" key="3">
    <source>
        <dbReference type="ARBA" id="ARBA00022801"/>
    </source>
</evidence>
<sequence length="464" mass="53001">MERNELSLFELNILLKRAVNDSFPERYWIRAEISELHENKMSGHCYLEFIEKSPGTGQLIAKARGMIWASTYSLLKSFFEQECGMQFVPGIKVLVEVSLDIHELYGYSLTVHDIDPSYTLGDMARHRAEILQKLTDEGVIDMNKDLEWPVLPQRIAVISSGTAAGYGDFMHQLQYNSYKYCFYPVLFQATMQGEQAQNSVISALERIYTRIDDFDGVAILRGGGATSELSCFDSYLLALHVAQFPLPVITGIGHDRDTTVLDSVANVSVKTPTAAAEWLISKAEDADRKRIRLQEILVQDIRSKIISEKQKLERMSRFVPVSVQQRLIQEKVRCQRLQTDTVRFSEVLLSGTKVRLQHMSHIFLQAVKDRIGDENSRLFLFRERLRSEIPFFLDKEKKRLEMISGTIEYSSPLRLLEKGYTLTLKEGKIVRRVSDLTVGDSIITLFPDGEIQSDISDIKQSKIK</sequence>
<feature type="domain" description="Exonuclease VII large subunit C-terminal" evidence="6">
    <location>
        <begin position="140"/>
        <end position="453"/>
    </location>
</feature>
<evidence type="ECO:0000256" key="5">
    <source>
        <dbReference type="RuleBase" id="RU004355"/>
    </source>
</evidence>
<gene>
    <name evidence="8" type="primary">xseA</name>
    <name evidence="8" type="ORF">NMU02_01485</name>
</gene>
<feature type="domain" description="OB-fold nucleic acid binding" evidence="7">
    <location>
        <begin position="7"/>
        <end position="115"/>
    </location>
</feature>
<evidence type="ECO:0000259" key="6">
    <source>
        <dbReference type="Pfam" id="PF02601"/>
    </source>
</evidence>